<gene>
    <name evidence="1" type="ORF">L2E82_14879</name>
</gene>
<dbReference type="EMBL" id="CM042011">
    <property type="protein sequence ID" value="KAI3764862.1"/>
    <property type="molecule type" value="Genomic_DNA"/>
</dbReference>
<reference evidence="2" key="1">
    <citation type="journal article" date="2022" name="Mol. Ecol. Resour.">
        <title>The genomes of chicory, endive, great burdock and yacon provide insights into Asteraceae palaeo-polyploidization history and plant inulin production.</title>
        <authorList>
            <person name="Fan W."/>
            <person name="Wang S."/>
            <person name="Wang H."/>
            <person name="Wang A."/>
            <person name="Jiang F."/>
            <person name="Liu H."/>
            <person name="Zhao H."/>
            <person name="Xu D."/>
            <person name="Zhang Y."/>
        </authorList>
    </citation>
    <scope>NUCLEOTIDE SEQUENCE [LARGE SCALE GENOMIC DNA]</scope>
    <source>
        <strain evidence="2">cv. Punajuju</strain>
    </source>
</reference>
<dbReference type="Proteomes" id="UP001055811">
    <property type="component" value="Linkage Group LG03"/>
</dbReference>
<name>A0ACB9F2H9_CICIN</name>
<sequence>MMVGEKRWITLTQIQSRVGAVGLGFARERRAAIGRGPKPEQVIRQETSRVFDDGVTLTGVIPYVGLGFARERRAAIGRGPKPEQGIRQETSRVFDDGVTLTGV</sequence>
<reference evidence="1 2" key="2">
    <citation type="journal article" date="2022" name="Mol. Ecol. Resour.">
        <title>The genomes of chicory, endive, great burdock and yacon provide insights into Asteraceae paleo-polyploidization history and plant inulin production.</title>
        <authorList>
            <person name="Fan W."/>
            <person name="Wang S."/>
            <person name="Wang H."/>
            <person name="Wang A."/>
            <person name="Jiang F."/>
            <person name="Liu H."/>
            <person name="Zhao H."/>
            <person name="Xu D."/>
            <person name="Zhang Y."/>
        </authorList>
    </citation>
    <scope>NUCLEOTIDE SEQUENCE [LARGE SCALE GENOMIC DNA]</scope>
    <source>
        <strain evidence="2">cv. Punajuju</strain>
        <tissue evidence="1">Leaves</tissue>
    </source>
</reference>
<organism evidence="1 2">
    <name type="scientific">Cichorium intybus</name>
    <name type="common">Chicory</name>
    <dbReference type="NCBI Taxonomy" id="13427"/>
    <lineage>
        <taxon>Eukaryota</taxon>
        <taxon>Viridiplantae</taxon>
        <taxon>Streptophyta</taxon>
        <taxon>Embryophyta</taxon>
        <taxon>Tracheophyta</taxon>
        <taxon>Spermatophyta</taxon>
        <taxon>Magnoliopsida</taxon>
        <taxon>eudicotyledons</taxon>
        <taxon>Gunneridae</taxon>
        <taxon>Pentapetalae</taxon>
        <taxon>asterids</taxon>
        <taxon>campanulids</taxon>
        <taxon>Asterales</taxon>
        <taxon>Asteraceae</taxon>
        <taxon>Cichorioideae</taxon>
        <taxon>Cichorieae</taxon>
        <taxon>Cichoriinae</taxon>
        <taxon>Cichorium</taxon>
    </lineage>
</organism>
<proteinExistence type="predicted"/>
<protein>
    <submittedName>
        <fullName evidence="1">Uncharacterized protein</fullName>
    </submittedName>
</protein>
<comment type="caution">
    <text evidence="1">The sequence shown here is derived from an EMBL/GenBank/DDBJ whole genome shotgun (WGS) entry which is preliminary data.</text>
</comment>
<evidence type="ECO:0000313" key="2">
    <source>
        <dbReference type="Proteomes" id="UP001055811"/>
    </source>
</evidence>
<accession>A0ACB9F2H9</accession>
<keyword evidence="2" id="KW-1185">Reference proteome</keyword>
<evidence type="ECO:0000313" key="1">
    <source>
        <dbReference type="EMBL" id="KAI3764862.1"/>
    </source>
</evidence>